<dbReference type="EMBL" id="BARU01003604">
    <property type="protein sequence ID" value="GAH25451.1"/>
    <property type="molecule type" value="Genomic_DNA"/>
</dbReference>
<feature type="non-terminal residue" evidence="1">
    <location>
        <position position="1"/>
    </location>
</feature>
<comment type="caution">
    <text evidence="1">The sequence shown here is derived from an EMBL/GenBank/DDBJ whole genome shotgun (WGS) entry which is preliminary data.</text>
</comment>
<protein>
    <submittedName>
        <fullName evidence="1">Uncharacterized protein</fullName>
    </submittedName>
</protein>
<accession>X1DWV3</accession>
<sequence>YAIRAALGLDVPEIFDIRPRTMYKDNADEFYPEPKLEPIDWDAIKAEYLAK</sequence>
<proteinExistence type="predicted"/>
<name>X1DWV3_9ZZZZ</name>
<reference evidence="1" key="1">
    <citation type="journal article" date="2014" name="Front. Microbiol.">
        <title>High frequency of phylogenetically diverse reductive dehalogenase-homologous genes in deep subseafloor sedimentary metagenomes.</title>
        <authorList>
            <person name="Kawai M."/>
            <person name="Futagami T."/>
            <person name="Toyoda A."/>
            <person name="Takaki Y."/>
            <person name="Nishi S."/>
            <person name="Hori S."/>
            <person name="Arai W."/>
            <person name="Tsubouchi T."/>
            <person name="Morono Y."/>
            <person name="Uchiyama I."/>
            <person name="Ito T."/>
            <person name="Fujiyama A."/>
            <person name="Inagaki F."/>
            <person name="Takami H."/>
        </authorList>
    </citation>
    <scope>NUCLEOTIDE SEQUENCE</scope>
    <source>
        <strain evidence="1">Expedition CK06-06</strain>
    </source>
</reference>
<dbReference type="AlphaFoldDB" id="X1DWV3"/>
<evidence type="ECO:0000313" key="1">
    <source>
        <dbReference type="EMBL" id="GAH25451.1"/>
    </source>
</evidence>
<organism evidence="1">
    <name type="scientific">marine sediment metagenome</name>
    <dbReference type="NCBI Taxonomy" id="412755"/>
    <lineage>
        <taxon>unclassified sequences</taxon>
        <taxon>metagenomes</taxon>
        <taxon>ecological metagenomes</taxon>
    </lineage>
</organism>
<gene>
    <name evidence="1" type="ORF">S03H2_07709</name>
</gene>